<evidence type="ECO:0000313" key="8">
    <source>
        <dbReference type="EMBL" id="MBM5572529.1"/>
    </source>
</evidence>
<feature type="domain" description="PAS" evidence="6">
    <location>
        <begin position="376"/>
        <end position="421"/>
    </location>
</feature>
<feature type="domain" description="PAC" evidence="7">
    <location>
        <begin position="560"/>
        <end position="616"/>
    </location>
</feature>
<evidence type="ECO:0000256" key="2">
    <source>
        <dbReference type="ARBA" id="ARBA00022692"/>
    </source>
</evidence>
<evidence type="ECO:0000313" key="9">
    <source>
        <dbReference type="Proteomes" id="UP001195660"/>
    </source>
</evidence>
<gene>
    <name evidence="8" type="ORF">GM173_13210</name>
</gene>
<feature type="domain" description="PAS" evidence="6">
    <location>
        <begin position="617"/>
        <end position="690"/>
    </location>
</feature>
<sequence>MSTDSRWGVFLSSILSTLPAMHYFQRFRVAILIFCTGLLLTTALMGLWYGQLASLKAQREHQLQYAIAQQLTAKLLQKEAILRQIQAALIAQPNLSRSSFNQLVLNSNFPLRTPAIFAIGFIRPVSELELEQYVLARRADMDFGAGFYSKFNVQTTSPLAQVLEMVSPLNRSSAQWLGQDVAQAVDIRAGFTSAQGTGLAWASPIQLNGMPQGDVYALFLPIYQTLFEQPNPELLQNSYLGSAVAWFKLSELLSGVQREAQMAGFALRLIDQGANDMAAKAAGTILFSSKQWPTVLSAADAVDHQLLNVLGRQWRLEFINVQGGLLPSEQRLMLVLALLGTVLSAVLALVFQRLSQRQRVLELAVQGRESIQRMSFERQSRSMLDAVSDPLVLRDRSGAVIYANSLAEQRFALSEQRQVGERSFLFDAAELANLTMPVQLSQQHLDRDGVVRQYDVMIKPLRNQDLDWVGNVIHARDISSGAALTQELEYKLNRLSELVEVSSDWFWEQDAQARFTYVSGGFFADLDVNPAIFIGKCRWELGSGGLSEAQWDAHRHILASQLPYRDFEYQVFLNNQILYFSVSGRPIFAADGSFLGYRGVGRNVTSVRNAQAALLEERQRALATLESIADGVLTTDVNGRIDYINPVASALLGWELEMARGQYLGAVYQSVDVKNRLPLANLVTASLQGGADNQGARRSVLLNKLGLHFQIEESAARIRDENNRTLGAVLVFRDVSNWREDSERVDGF</sequence>
<dbReference type="InterPro" id="IPR013767">
    <property type="entry name" value="PAS_fold"/>
</dbReference>
<organism evidence="8 9">
    <name type="scientific">Deefgea chitinilytica</name>
    <dbReference type="NCBI Taxonomy" id="570276"/>
    <lineage>
        <taxon>Bacteria</taxon>
        <taxon>Pseudomonadati</taxon>
        <taxon>Pseudomonadota</taxon>
        <taxon>Betaproteobacteria</taxon>
        <taxon>Neisseriales</taxon>
        <taxon>Chitinibacteraceae</taxon>
        <taxon>Deefgea</taxon>
    </lineage>
</organism>
<dbReference type="InterPro" id="IPR052155">
    <property type="entry name" value="Biofilm_reg_signaling"/>
</dbReference>
<dbReference type="SUPFAM" id="SSF55785">
    <property type="entry name" value="PYP-like sensor domain (PAS domain)"/>
    <property type="match status" value="3"/>
</dbReference>
<comment type="subcellular location">
    <subcellularLocation>
        <location evidence="1">Membrane</location>
    </subcellularLocation>
</comment>
<keyword evidence="3 5" id="KW-1133">Transmembrane helix</keyword>
<evidence type="ECO:0000256" key="4">
    <source>
        <dbReference type="ARBA" id="ARBA00023136"/>
    </source>
</evidence>
<evidence type="ECO:0000259" key="6">
    <source>
        <dbReference type="PROSITE" id="PS50112"/>
    </source>
</evidence>
<dbReference type="InterPro" id="IPR035965">
    <property type="entry name" value="PAS-like_dom_sf"/>
</dbReference>
<feature type="transmembrane region" description="Helical" evidence="5">
    <location>
        <begin position="332"/>
        <end position="351"/>
    </location>
</feature>
<protein>
    <submittedName>
        <fullName evidence="8">PAS domain S-box protein</fullName>
    </submittedName>
</protein>
<name>A0ABS2CEG3_9NEIS</name>
<dbReference type="Pfam" id="PF00989">
    <property type="entry name" value="PAS"/>
    <property type="match status" value="1"/>
</dbReference>
<feature type="transmembrane region" description="Helical" evidence="5">
    <location>
        <begin position="7"/>
        <end position="24"/>
    </location>
</feature>
<keyword evidence="9" id="KW-1185">Reference proteome</keyword>
<evidence type="ECO:0000256" key="1">
    <source>
        <dbReference type="ARBA" id="ARBA00004370"/>
    </source>
</evidence>
<dbReference type="Pfam" id="PF13188">
    <property type="entry name" value="PAS_8"/>
    <property type="match status" value="1"/>
</dbReference>
<keyword evidence="4 5" id="KW-0472">Membrane</keyword>
<proteinExistence type="predicted"/>
<dbReference type="Gene3D" id="3.30.450.20">
    <property type="entry name" value="PAS domain"/>
    <property type="match status" value="3"/>
</dbReference>
<dbReference type="EMBL" id="WOFE01000008">
    <property type="protein sequence ID" value="MBM5572529.1"/>
    <property type="molecule type" value="Genomic_DNA"/>
</dbReference>
<dbReference type="InterPro" id="IPR042240">
    <property type="entry name" value="CHASE_sf"/>
</dbReference>
<dbReference type="PANTHER" id="PTHR44757:SF4">
    <property type="entry name" value="DIGUANYLATE CYCLASE DGCE-RELATED"/>
    <property type="match status" value="1"/>
</dbReference>
<reference evidence="8 9" key="1">
    <citation type="submission" date="2019-11" db="EMBL/GenBank/DDBJ databases">
        <title>Novel Deefgea species.</title>
        <authorList>
            <person name="Han J.-H."/>
        </authorList>
    </citation>
    <scope>NUCLEOTIDE SEQUENCE [LARGE SCALE GENOMIC DNA]</scope>
    <source>
        <strain evidence="8 9">LMG 24817</strain>
    </source>
</reference>
<dbReference type="Pfam" id="PF03924">
    <property type="entry name" value="CHASE"/>
    <property type="match status" value="1"/>
</dbReference>
<dbReference type="PROSITE" id="PS50113">
    <property type="entry name" value="PAC"/>
    <property type="match status" value="1"/>
</dbReference>
<dbReference type="PROSITE" id="PS50112">
    <property type="entry name" value="PAS"/>
    <property type="match status" value="2"/>
</dbReference>
<dbReference type="InterPro" id="IPR000700">
    <property type="entry name" value="PAS-assoc_C"/>
</dbReference>
<comment type="caution">
    <text evidence="8">The sequence shown here is derived from an EMBL/GenBank/DDBJ whole genome shotgun (WGS) entry which is preliminary data.</text>
</comment>
<evidence type="ECO:0000256" key="3">
    <source>
        <dbReference type="ARBA" id="ARBA00022989"/>
    </source>
</evidence>
<keyword evidence="2 5" id="KW-0812">Transmembrane</keyword>
<dbReference type="CDD" id="cd00130">
    <property type="entry name" value="PAS"/>
    <property type="match status" value="1"/>
</dbReference>
<dbReference type="SMART" id="SM01079">
    <property type="entry name" value="CHASE"/>
    <property type="match status" value="1"/>
</dbReference>
<dbReference type="NCBIfam" id="TIGR00229">
    <property type="entry name" value="sensory_box"/>
    <property type="match status" value="1"/>
</dbReference>
<evidence type="ECO:0000256" key="5">
    <source>
        <dbReference type="SAM" id="Phobius"/>
    </source>
</evidence>
<accession>A0ABS2CEG3</accession>
<dbReference type="PANTHER" id="PTHR44757">
    <property type="entry name" value="DIGUANYLATE CYCLASE DGCP"/>
    <property type="match status" value="1"/>
</dbReference>
<feature type="transmembrane region" description="Helical" evidence="5">
    <location>
        <begin position="30"/>
        <end position="49"/>
    </location>
</feature>
<dbReference type="Proteomes" id="UP001195660">
    <property type="component" value="Unassembled WGS sequence"/>
</dbReference>
<dbReference type="SMART" id="SM00091">
    <property type="entry name" value="PAS"/>
    <property type="match status" value="3"/>
</dbReference>
<dbReference type="InterPro" id="IPR006189">
    <property type="entry name" value="CHASE_dom"/>
</dbReference>
<dbReference type="Gene3D" id="3.30.450.350">
    <property type="entry name" value="CHASE domain"/>
    <property type="match status" value="1"/>
</dbReference>
<dbReference type="InterPro" id="IPR000014">
    <property type="entry name" value="PAS"/>
</dbReference>
<evidence type="ECO:0000259" key="7">
    <source>
        <dbReference type="PROSITE" id="PS50113"/>
    </source>
</evidence>